<dbReference type="EMBL" id="BNCP01000006">
    <property type="protein sequence ID" value="GIL74694.1"/>
    <property type="molecule type" value="Genomic_DNA"/>
</dbReference>
<sequence>MSETGSVRVTREYSDDGRRQPPATPIQSVPGKAGRINYGLNETVVRLPVLDKVKEARKATIESKPDVLGLRGPVWDDSVALNPGKHHSIFSGNVLSNTLSPSLINNKDIRKLAGSTACRADKDASTLDRSRSPNNVPGSWNASIAVPDNLEKQRQLDAVTRTSLAATRQKSPPANYIDPISRQTAISETIRAMKANSGSDMQELYDRYGREGGEAMAAILRMPPKESKPRIRPTRADLDSVRALDDFLPGQEKVEEEGEAVPLGPQ</sequence>
<organism evidence="2 3">
    <name type="scientific">Volvox reticuliferus</name>
    <dbReference type="NCBI Taxonomy" id="1737510"/>
    <lineage>
        <taxon>Eukaryota</taxon>
        <taxon>Viridiplantae</taxon>
        <taxon>Chlorophyta</taxon>
        <taxon>core chlorophytes</taxon>
        <taxon>Chlorophyceae</taxon>
        <taxon>CS clade</taxon>
        <taxon>Chlamydomonadales</taxon>
        <taxon>Volvocaceae</taxon>
        <taxon>Volvox</taxon>
    </lineage>
</organism>
<feature type="region of interest" description="Disordered" evidence="1">
    <location>
        <begin position="1"/>
        <end position="34"/>
    </location>
</feature>
<feature type="compositionally biased region" description="Basic and acidic residues" evidence="1">
    <location>
        <begin position="9"/>
        <end position="19"/>
    </location>
</feature>
<evidence type="ECO:0000256" key="1">
    <source>
        <dbReference type="SAM" id="MobiDB-lite"/>
    </source>
</evidence>
<reference evidence="2" key="1">
    <citation type="journal article" date="2021" name="Proc. Natl. Acad. Sci. U.S.A.">
        <title>Three genomes in the algal genus Volvox reveal the fate of a haploid sex-determining region after a transition to homothallism.</title>
        <authorList>
            <person name="Yamamoto K."/>
            <person name="Hamaji T."/>
            <person name="Kawai-Toyooka H."/>
            <person name="Matsuzaki R."/>
            <person name="Takahashi F."/>
            <person name="Nishimura Y."/>
            <person name="Kawachi M."/>
            <person name="Noguchi H."/>
            <person name="Minakuchi Y."/>
            <person name="Umen J.G."/>
            <person name="Toyoda A."/>
            <person name="Nozaki H."/>
        </authorList>
    </citation>
    <scope>NUCLEOTIDE SEQUENCE</scope>
    <source>
        <strain evidence="2">NIES-3786</strain>
    </source>
</reference>
<accession>A0A8J4C4V6</accession>
<dbReference type="Proteomes" id="UP000747110">
    <property type="component" value="Unassembled WGS sequence"/>
</dbReference>
<protein>
    <submittedName>
        <fullName evidence="2">Uncharacterized protein</fullName>
    </submittedName>
</protein>
<feature type="compositionally biased region" description="Polar residues" evidence="1">
    <location>
        <begin position="132"/>
        <end position="142"/>
    </location>
</feature>
<feature type="region of interest" description="Disordered" evidence="1">
    <location>
        <begin position="246"/>
        <end position="266"/>
    </location>
</feature>
<evidence type="ECO:0000313" key="2">
    <source>
        <dbReference type="EMBL" id="GIL74694.1"/>
    </source>
</evidence>
<feature type="region of interest" description="Disordered" evidence="1">
    <location>
        <begin position="118"/>
        <end position="144"/>
    </location>
</feature>
<gene>
    <name evidence="2" type="ORF">Vretifemale_4615</name>
</gene>
<name>A0A8J4C4V6_9CHLO</name>
<keyword evidence="3" id="KW-1185">Reference proteome</keyword>
<proteinExistence type="predicted"/>
<dbReference type="OrthoDB" id="523110at2759"/>
<dbReference type="AlphaFoldDB" id="A0A8J4C4V6"/>
<comment type="caution">
    <text evidence="2">The sequence shown here is derived from an EMBL/GenBank/DDBJ whole genome shotgun (WGS) entry which is preliminary data.</text>
</comment>
<evidence type="ECO:0000313" key="3">
    <source>
        <dbReference type="Proteomes" id="UP000747110"/>
    </source>
</evidence>
<feature type="compositionally biased region" description="Basic and acidic residues" evidence="1">
    <location>
        <begin position="119"/>
        <end position="131"/>
    </location>
</feature>